<keyword evidence="3" id="KW-1185">Reference proteome</keyword>
<evidence type="ECO:0000313" key="3">
    <source>
        <dbReference type="Proteomes" id="UP001291999"/>
    </source>
</evidence>
<dbReference type="InterPro" id="IPR042003">
    <property type="entry name" value="Sortase_E"/>
</dbReference>
<reference evidence="2 3" key="1">
    <citation type="submission" date="2023-11" db="EMBL/GenBank/DDBJ databases">
        <title>Novel species in genus Nocardioides.</title>
        <authorList>
            <person name="Zhou H."/>
        </authorList>
    </citation>
    <scope>NUCLEOTIDE SEQUENCE [LARGE SCALE GENOMIC DNA]</scope>
    <source>
        <strain evidence="2 3">S-58</strain>
    </source>
</reference>
<dbReference type="Pfam" id="PF04203">
    <property type="entry name" value="Sortase"/>
    <property type="match status" value="1"/>
</dbReference>
<dbReference type="Gene3D" id="2.40.260.10">
    <property type="entry name" value="Sortase"/>
    <property type="match status" value="1"/>
</dbReference>
<dbReference type="EMBL" id="JAXQPW010000001">
    <property type="protein sequence ID" value="MDZ5660930.1"/>
    <property type="molecule type" value="Genomic_DNA"/>
</dbReference>
<comment type="caution">
    <text evidence="2">The sequence shown here is derived from an EMBL/GenBank/DDBJ whole genome shotgun (WGS) entry which is preliminary data.</text>
</comment>
<dbReference type="InterPro" id="IPR005754">
    <property type="entry name" value="Sortase"/>
</dbReference>
<dbReference type="RefSeq" id="WP_322423317.1">
    <property type="nucleotide sequence ID" value="NZ_JAXQPW010000001.1"/>
</dbReference>
<keyword evidence="1" id="KW-0378">Hydrolase</keyword>
<name>A0ABU5K7J6_9ACTN</name>
<sequence length="229" mass="24567">MSAASARARWTGVLGAVLVVAGLVLGGWVASQVWGTNVVAQRTHRDLVEGARREWDRAAEIDGTAPAQEVTFTEHGAMTAIVRIPRFGEDYAVPLLEGTDDEVLAAGFGRFTDAAAAGGLGNFAIAAHRVTHGEPLRAMPELEPGDEVLVETPRWTYRYVLDTGGDDLTVPFTAGWVLDDLPANPEGGVQPEQRPGQRLITVTTCSELFHTDDRLVAFGHLASREPTGR</sequence>
<accession>A0ABU5K7J6</accession>
<protein>
    <submittedName>
        <fullName evidence="2">Class E sortase</fullName>
    </submittedName>
</protein>
<dbReference type="InterPro" id="IPR053465">
    <property type="entry name" value="Sortase_Class_E"/>
</dbReference>
<gene>
    <name evidence="2" type="ORF">SFC79_04070</name>
</gene>
<dbReference type="InterPro" id="IPR023365">
    <property type="entry name" value="Sortase_dom-sf"/>
</dbReference>
<dbReference type="Proteomes" id="UP001291999">
    <property type="component" value="Unassembled WGS sequence"/>
</dbReference>
<proteinExistence type="predicted"/>
<dbReference type="CDD" id="cd05830">
    <property type="entry name" value="Sortase_E"/>
    <property type="match status" value="1"/>
</dbReference>
<dbReference type="SUPFAM" id="SSF63817">
    <property type="entry name" value="Sortase"/>
    <property type="match status" value="1"/>
</dbReference>
<evidence type="ECO:0000313" key="2">
    <source>
        <dbReference type="EMBL" id="MDZ5660930.1"/>
    </source>
</evidence>
<evidence type="ECO:0000256" key="1">
    <source>
        <dbReference type="ARBA" id="ARBA00022801"/>
    </source>
</evidence>
<dbReference type="NCBIfam" id="NF033747">
    <property type="entry name" value="class_E_sortase"/>
    <property type="match status" value="1"/>
</dbReference>
<organism evidence="2 3">
    <name type="scientific">Nocardioides renjunii</name>
    <dbReference type="NCBI Taxonomy" id="3095075"/>
    <lineage>
        <taxon>Bacteria</taxon>
        <taxon>Bacillati</taxon>
        <taxon>Actinomycetota</taxon>
        <taxon>Actinomycetes</taxon>
        <taxon>Propionibacteriales</taxon>
        <taxon>Nocardioidaceae</taxon>
        <taxon>Nocardioides</taxon>
    </lineage>
</organism>